<feature type="region of interest" description="Disordered" evidence="9">
    <location>
        <begin position="890"/>
        <end position="917"/>
    </location>
</feature>
<dbReference type="Pfam" id="PF21289">
    <property type="entry name" value="EDC4_C"/>
    <property type="match status" value="1"/>
</dbReference>
<feature type="repeat" description="WD" evidence="7">
    <location>
        <begin position="465"/>
        <end position="506"/>
    </location>
</feature>
<dbReference type="PROSITE" id="PS50082">
    <property type="entry name" value="WD_REPEATS_2"/>
    <property type="match status" value="1"/>
</dbReference>
<keyword evidence="6 8" id="KW-0175">Coiled coil</keyword>
<dbReference type="InterPro" id="IPR049404">
    <property type="entry name" value="EDC4_C"/>
</dbReference>
<organism evidence="12 13">
    <name type="scientific">Anaeramoeba flamelloides</name>
    <dbReference type="NCBI Taxonomy" id="1746091"/>
    <lineage>
        <taxon>Eukaryota</taxon>
        <taxon>Metamonada</taxon>
        <taxon>Anaeramoebidae</taxon>
        <taxon>Anaeramoeba</taxon>
    </lineage>
</organism>
<feature type="compositionally biased region" description="Low complexity" evidence="9">
    <location>
        <begin position="958"/>
        <end position="974"/>
    </location>
</feature>
<evidence type="ECO:0000256" key="7">
    <source>
        <dbReference type="PROSITE-ProRule" id="PRU00221"/>
    </source>
</evidence>
<dbReference type="Proteomes" id="UP001146793">
    <property type="component" value="Unassembled WGS sequence"/>
</dbReference>
<dbReference type="InterPro" id="IPR045152">
    <property type="entry name" value="EDC4-like"/>
</dbReference>
<evidence type="ECO:0000313" key="12">
    <source>
        <dbReference type="EMBL" id="KAJ3438964.1"/>
    </source>
</evidence>
<feature type="domain" description="Enhancer of mRNA-decapping protein 4 WD40 repeat region" evidence="10">
    <location>
        <begin position="332"/>
        <end position="544"/>
    </location>
</feature>
<evidence type="ECO:0000259" key="11">
    <source>
        <dbReference type="Pfam" id="PF21289"/>
    </source>
</evidence>
<evidence type="ECO:0000256" key="6">
    <source>
        <dbReference type="ARBA" id="ARBA00023054"/>
    </source>
</evidence>
<comment type="subcellular location">
    <subcellularLocation>
        <location evidence="1">Cytoplasm</location>
        <location evidence="1">P-body</location>
    </subcellularLocation>
</comment>
<evidence type="ECO:0000256" key="3">
    <source>
        <dbReference type="ARBA" id="ARBA00022490"/>
    </source>
</evidence>
<evidence type="ECO:0000256" key="9">
    <source>
        <dbReference type="SAM" id="MobiDB-lite"/>
    </source>
</evidence>
<dbReference type="SUPFAM" id="SSF50978">
    <property type="entry name" value="WD40 repeat-like"/>
    <property type="match status" value="1"/>
</dbReference>
<dbReference type="Gene3D" id="2.130.10.10">
    <property type="entry name" value="YVTN repeat-like/Quinoprotein amine dehydrogenase"/>
    <property type="match status" value="1"/>
</dbReference>
<feature type="compositionally biased region" description="Basic residues" evidence="9">
    <location>
        <begin position="549"/>
        <end position="561"/>
    </location>
</feature>
<dbReference type="PROSITE" id="PS50294">
    <property type="entry name" value="WD_REPEATS_REGION"/>
    <property type="match status" value="1"/>
</dbReference>
<evidence type="ECO:0000256" key="5">
    <source>
        <dbReference type="ARBA" id="ARBA00022737"/>
    </source>
</evidence>
<evidence type="ECO:0000256" key="4">
    <source>
        <dbReference type="ARBA" id="ARBA00022574"/>
    </source>
</evidence>
<comment type="similarity">
    <text evidence="2">Belongs to the WD repeat EDC4 family.</text>
</comment>
<feature type="compositionally biased region" description="Low complexity" evidence="9">
    <location>
        <begin position="530"/>
        <end position="546"/>
    </location>
</feature>
<accession>A0AAV7ZCV2</accession>
<dbReference type="Pfam" id="PF16529">
    <property type="entry name" value="Ge1_WD40"/>
    <property type="match status" value="1"/>
</dbReference>
<feature type="domain" description="Enhancer of mRNA-decapping protein 4 C-terminal" evidence="11">
    <location>
        <begin position="1261"/>
        <end position="1363"/>
    </location>
</feature>
<dbReference type="InterPro" id="IPR001680">
    <property type="entry name" value="WD40_rpt"/>
</dbReference>
<dbReference type="Gene3D" id="1.10.220.100">
    <property type="entry name" value="conserved c-terminal region of ge- 1"/>
    <property type="match status" value="1"/>
</dbReference>
<comment type="caution">
    <text evidence="12">The sequence shown here is derived from an EMBL/GenBank/DDBJ whole genome shotgun (WGS) entry which is preliminary data.</text>
</comment>
<gene>
    <name evidence="12" type="ORF">M0812_14979</name>
</gene>
<keyword evidence="5" id="KW-0677">Repeat</keyword>
<protein>
    <submittedName>
        <fullName evidence="12">Enhancer of mRNA-decapping protein</fullName>
    </submittedName>
</protein>
<evidence type="ECO:0000259" key="10">
    <source>
        <dbReference type="Pfam" id="PF16529"/>
    </source>
</evidence>
<evidence type="ECO:0000256" key="1">
    <source>
        <dbReference type="ARBA" id="ARBA00004201"/>
    </source>
</evidence>
<dbReference type="PANTHER" id="PTHR15598">
    <property type="entry name" value="ENHANCER OF MRNA-DECAPPING PROTEIN 4"/>
    <property type="match status" value="1"/>
</dbReference>
<dbReference type="PANTHER" id="PTHR15598:SF5">
    <property type="entry name" value="ENHANCER OF MRNA-DECAPPING PROTEIN 4"/>
    <property type="match status" value="1"/>
</dbReference>
<keyword evidence="3" id="KW-0963">Cytoplasm</keyword>
<proteinExistence type="inferred from homology"/>
<dbReference type="GO" id="GO:0000932">
    <property type="term" value="C:P-body"/>
    <property type="evidence" value="ECO:0007669"/>
    <property type="project" value="UniProtKB-SubCell"/>
</dbReference>
<dbReference type="InterPro" id="IPR036322">
    <property type="entry name" value="WD40_repeat_dom_sf"/>
</dbReference>
<feature type="coiled-coil region" evidence="8">
    <location>
        <begin position="161"/>
        <end position="215"/>
    </location>
</feature>
<evidence type="ECO:0000256" key="2">
    <source>
        <dbReference type="ARBA" id="ARBA00009639"/>
    </source>
</evidence>
<evidence type="ECO:0000313" key="13">
    <source>
        <dbReference type="Proteomes" id="UP001146793"/>
    </source>
</evidence>
<dbReference type="InterPro" id="IPR015943">
    <property type="entry name" value="WD40/YVTN_repeat-like_dom_sf"/>
</dbReference>
<reference evidence="12" key="1">
    <citation type="submission" date="2022-08" db="EMBL/GenBank/DDBJ databases">
        <title>Novel sulphate-reducing endosymbionts in the free-living metamonad Anaeramoeba.</title>
        <authorList>
            <person name="Jerlstrom-Hultqvist J."/>
            <person name="Cepicka I."/>
            <person name="Gallot-Lavallee L."/>
            <person name="Salas-Leiva D."/>
            <person name="Curtis B.A."/>
            <person name="Zahonova K."/>
            <person name="Pipaliya S."/>
            <person name="Dacks J."/>
            <person name="Roger A.J."/>
        </authorList>
    </citation>
    <scope>NUCLEOTIDE SEQUENCE</scope>
    <source>
        <strain evidence="12">Busselton2</strain>
    </source>
</reference>
<feature type="region of interest" description="Disordered" evidence="9">
    <location>
        <begin position="839"/>
        <end position="858"/>
    </location>
</feature>
<dbReference type="SMART" id="SM00320">
    <property type="entry name" value="WD40"/>
    <property type="match status" value="3"/>
</dbReference>
<keyword evidence="4 7" id="KW-0853">WD repeat</keyword>
<dbReference type="GO" id="GO:0031087">
    <property type="term" value="P:deadenylation-independent decapping of nuclear-transcribed mRNA"/>
    <property type="evidence" value="ECO:0007669"/>
    <property type="project" value="InterPro"/>
</dbReference>
<name>A0AAV7ZCV2_9EUKA</name>
<dbReference type="InterPro" id="IPR044938">
    <property type="entry name" value="EDC4_C_sf"/>
</dbReference>
<dbReference type="EMBL" id="JANTQA010000032">
    <property type="protein sequence ID" value="KAJ3438964.1"/>
    <property type="molecule type" value="Genomic_DNA"/>
</dbReference>
<sequence>MSETPLLFSTIFHSSLFNEHNNDLLAKTTTTKYSSKINSIPIMSHVLKTPRSKNEEANRSIQLPLSRKEKQDLIQLLNFTIGSDGAQEQGQLGTQENNEHKGNFNSFNEENVLFMMDNDDNLLNGNKNESENESNSVLGRNTINEDKIFNEENLLYFFQNEKKKKKNKKTEKKTVQEIEEENFFQNQQPFNIKKLNKNEKEMEKENNNYEYTKTQLTPREDYNSLLFGTNFPMNNEELNVRRQSLEIDPEEIAGSTNNKLINGLPLTKTEIFIEDERASLRAVKRIDASALKLLKSDRIQTYGNIITVNQKYLCFYAGLSLFVLNRHNGSFASIDITTNPILDISFAGDNLDYLAVVDSGNSLDIWNVASNLKTFKPHLVFRIISGGNKKKKNKELSKSLNEFPNKAKNEYFTRCVWHPKNKDLIITANSNYDAIVIDLNIIKRYLKNASCEIELSNITEGIYALHGHTKPITDLVFSCSGDFVATSSLDGTVKYWNYLTCKCVKTITPFKGSPVNSVIFVEKNRNNNSEELLNTTTTTTTTNNDNSNKKNKKQKKIQSKIKNKDEDEIPENVIILEKSSPTMNYFGIKQQKFLNQNQDLNKILIIGGANNSVIKIFNTKNWKVNQTITFGSSRTRNKNIDRNKNDLTLIGNQIKFKQNKKKKSSINLIKMDSSFQFLFVIEEQTGRFWVLHLKQSNELSSLQNFNNRKFDCITRFDYMVEFETQEPIYNFCIINRSIRNNSISLRKGGFGSDMHDENENYQYRNVNDKNNNFLNRMGNGKILDSSAIKNNKDSFELLVFFLQPNAPKKCILSTWECYPETDQESENRNELVFQRSRRKENWEKTRKKREKMKEKKSQIDKFQINFKNTPKKKILMNHNQMQLKNIQNINDHNKNTNNDNNKKNTNNNKINNNKKKKININFNANGNYNFNNGEGDEYRYDSNGIKNHKTKKKMGYMNSNDENSNNNQNNNNNENENENDYGYKNQNDNIFNNENDDGYDVHDLDLFFNLQLEKSKQKIEQKNFQLISKYNKQLQEKSLKLQQELIIKSRRQHKCLIQEITKSLIQILVSKLENIIKIKLDKQIKLIIEKLKKKNEIKNKLKINKDENLNNEIRNQLNNLIFQKENFLEILQNILIREINVILVIQLKEIFDNKLQKLNNSIQKIEKFSNQLNKKINLKFKKENLLINKTFINDLKTLILEKTNLLIQSIKITNREISSIFGIKKNVNNEDMGYADGNGDDENGGENRDENKRKKLMIAYQLLEKNKYEEAFTLILEEKDLNLSLEFCEKIKFKLFFNLKNFPLSQITLLVLINQLSTELKKQTELKINWLINSLKKINPKNQSVIENWELIRSKLHQGIQSLNPVQMDKSTELYKKLELLYHFVQL</sequence>
<feature type="region of interest" description="Disordered" evidence="9">
    <location>
        <begin position="954"/>
        <end position="982"/>
    </location>
</feature>
<evidence type="ECO:0000256" key="8">
    <source>
        <dbReference type="SAM" id="Coils"/>
    </source>
</evidence>
<dbReference type="InterPro" id="IPR032401">
    <property type="entry name" value="EDC4_WD40"/>
</dbReference>
<feature type="compositionally biased region" description="Low complexity" evidence="9">
    <location>
        <begin position="890"/>
        <end position="911"/>
    </location>
</feature>
<feature type="region of interest" description="Disordered" evidence="9">
    <location>
        <begin position="530"/>
        <end position="563"/>
    </location>
</feature>